<proteinExistence type="predicted"/>
<gene>
    <name evidence="1" type="ORF">CEXT_262261</name>
</gene>
<protein>
    <submittedName>
        <fullName evidence="1">Uncharacterized protein</fullName>
    </submittedName>
</protein>
<dbReference type="Proteomes" id="UP001054945">
    <property type="component" value="Unassembled WGS sequence"/>
</dbReference>
<reference evidence="1 2" key="1">
    <citation type="submission" date="2021-06" db="EMBL/GenBank/DDBJ databases">
        <title>Caerostris extrusa draft genome.</title>
        <authorList>
            <person name="Kono N."/>
            <person name="Arakawa K."/>
        </authorList>
    </citation>
    <scope>NUCLEOTIDE SEQUENCE [LARGE SCALE GENOMIC DNA]</scope>
</reference>
<evidence type="ECO:0000313" key="2">
    <source>
        <dbReference type="Proteomes" id="UP001054945"/>
    </source>
</evidence>
<accession>A0AAV4NHK6</accession>
<dbReference type="EMBL" id="BPLR01003372">
    <property type="protein sequence ID" value="GIX83824.1"/>
    <property type="molecule type" value="Genomic_DNA"/>
</dbReference>
<comment type="caution">
    <text evidence="1">The sequence shown here is derived from an EMBL/GenBank/DDBJ whole genome shotgun (WGS) entry which is preliminary data.</text>
</comment>
<evidence type="ECO:0000313" key="1">
    <source>
        <dbReference type="EMBL" id="GIX83824.1"/>
    </source>
</evidence>
<name>A0AAV4NHK6_CAEEX</name>
<keyword evidence="2" id="KW-1185">Reference proteome</keyword>
<dbReference type="AlphaFoldDB" id="A0AAV4NHK6"/>
<sequence length="87" mass="10177">MAANVIFLMSDAEALGRKIDFPISLYQFIRRSLKSMTRLMNKRANHSDSPFGFRTVPNGFPSRRERVRLESFFSFCRVSFKCFLSPF</sequence>
<organism evidence="1 2">
    <name type="scientific">Caerostris extrusa</name>
    <name type="common">Bark spider</name>
    <name type="synonym">Caerostris bankana</name>
    <dbReference type="NCBI Taxonomy" id="172846"/>
    <lineage>
        <taxon>Eukaryota</taxon>
        <taxon>Metazoa</taxon>
        <taxon>Ecdysozoa</taxon>
        <taxon>Arthropoda</taxon>
        <taxon>Chelicerata</taxon>
        <taxon>Arachnida</taxon>
        <taxon>Araneae</taxon>
        <taxon>Araneomorphae</taxon>
        <taxon>Entelegynae</taxon>
        <taxon>Araneoidea</taxon>
        <taxon>Araneidae</taxon>
        <taxon>Caerostris</taxon>
    </lineage>
</organism>